<accession>A0A9D7LTB5</accession>
<proteinExistence type="predicted"/>
<evidence type="ECO:0000313" key="2">
    <source>
        <dbReference type="Proteomes" id="UP000808146"/>
    </source>
</evidence>
<dbReference type="Proteomes" id="UP000808146">
    <property type="component" value="Unassembled WGS sequence"/>
</dbReference>
<organism evidence="1 2">
    <name type="scientific">Candidatus Dechloromonas phosphorivorans</name>
    <dbReference type="NCBI Taxonomy" id="2899244"/>
    <lineage>
        <taxon>Bacteria</taxon>
        <taxon>Pseudomonadati</taxon>
        <taxon>Pseudomonadota</taxon>
        <taxon>Betaproteobacteria</taxon>
        <taxon>Rhodocyclales</taxon>
        <taxon>Azonexaceae</taxon>
        <taxon>Dechloromonas</taxon>
    </lineage>
</organism>
<gene>
    <name evidence="1" type="ORF">IPN75_10665</name>
</gene>
<dbReference type="EMBL" id="JADKBR010000015">
    <property type="protein sequence ID" value="MBK8890803.1"/>
    <property type="molecule type" value="Genomic_DNA"/>
</dbReference>
<sequence length="163" mass="18451">MTNKLFKRTALPLAGLPLNAGVGVVATRGQPMNEQIPIQWTSAMSLLGAACRRVHELRVAGDRSDNWQYEEFIVRFLKVDVFQKLWDDPFAKLHLGSQLETLPTERVTDGPNGEEISYFSVRAFPSGGVVGYFGLWPGRDRDTQSSIWMMQNNYPSINLEYQQ</sequence>
<dbReference type="AlphaFoldDB" id="A0A9D7LTB5"/>
<comment type="caution">
    <text evidence="1">The sequence shown here is derived from an EMBL/GenBank/DDBJ whole genome shotgun (WGS) entry which is preliminary data.</text>
</comment>
<name>A0A9D7LTB5_9RHOO</name>
<reference evidence="1" key="1">
    <citation type="submission" date="2020-10" db="EMBL/GenBank/DDBJ databases">
        <title>Connecting structure to function with the recovery of over 1000 high-quality activated sludge metagenome-assembled genomes encoding full-length rRNA genes using long-read sequencing.</title>
        <authorList>
            <person name="Singleton C.M."/>
            <person name="Petriglieri F."/>
            <person name="Kristensen J.M."/>
            <person name="Kirkegaard R.H."/>
            <person name="Michaelsen T.Y."/>
            <person name="Andersen M.H."/>
            <person name="Karst S.M."/>
            <person name="Dueholm M.S."/>
            <person name="Nielsen P.H."/>
            <person name="Albertsen M."/>
        </authorList>
    </citation>
    <scope>NUCLEOTIDE SEQUENCE</scope>
    <source>
        <strain evidence="1">OdNE_18-Q3-R46-58_BAT3C.305</strain>
    </source>
</reference>
<evidence type="ECO:0000313" key="1">
    <source>
        <dbReference type="EMBL" id="MBK8890803.1"/>
    </source>
</evidence>
<protein>
    <submittedName>
        <fullName evidence="1">Uncharacterized protein</fullName>
    </submittedName>
</protein>